<dbReference type="GO" id="GO:0030170">
    <property type="term" value="F:pyridoxal phosphate binding"/>
    <property type="evidence" value="ECO:0007669"/>
    <property type="project" value="InterPro"/>
</dbReference>
<dbReference type="InterPro" id="IPR015422">
    <property type="entry name" value="PyrdxlP-dep_Trfase_small"/>
</dbReference>
<dbReference type="FunFam" id="3.40.640.10:FF:000033">
    <property type="entry name" value="Aspartate aminotransferase"/>
    <property type="match status" value="1"/>
</dbReference>
<accession>A0A841GUZ3</accession>
<dbReference type="PANTHER" id="PTHR46383:SF1">
    <property type="entry name" value="ASPARTATE AMINOTRANSFERASE"/>
    <property type="match status" value="1"/>
</dbReference>
<dbReference type="AlphaFoldDB" id="A0A841GUZ3"/>
<evidence type="ECO:0000256" key="5">
    <source>
        <dbReference type="ARBA" id="ARBA00022898"/>
    </source>
</evidence>
<dbReference type="InterPro" id="IPR015424">
    <property type="entry name" value="PyrdxlP-dep_Trfase"/>
</dbReference>
<gene>
    <name evidence="7" type="ORF">HNP65_001089</name>
</gene>
<keyword evidence="3 7" id="KW-0032">Aminotransferase</keyword>
<dbReference type="Pfam" id="PF00155">
    <property type="entry name" value="Aminotran_1_2"/>
    <property type="match status" value="1"/>
</dbReference>
<keyword evidence="4 7" id="KW-0808">Transferase</keyword>
<feature type="domain" description="Aminotransferase class I/classII large" evidence="6">
    <location>
        <begin position="27"/>
        <end position="368"/>
    </location>
</feature>
<evidence type="ECO:0000256" key="3">
    <source>
        <dbReference type="ARBA" id="ARBA00022576"/>
    </source>
</evidence>
<dbReference type="PANTHER" id="PTHR46383">
    <property type="entry name" value="ASPARTATE AMINOTRANSFERASE"/>
    <property type="match status" value="1"/>
</dbReference>
<dbReference type="RefSeq" id="WP_184619294.1">
    <property type="nucleotide sequence ID" value="NZ_JACHEX010000002.1"/>
</dbReference>
<dbReference type="EMBL" id="JACHEX010000002">
    <property type="protein sequence ID" value="MBB6062651.1"/>
    <property type="molecule type" value="Genomic_DNA"/>
</dbReference>
<evidence type="ECO:0000256" key="1">
    <source>
        <dbReference type="ARBA" id="ARBA00001933"/>
    </source>
</evidence>
<evidence type="ECO:0000313" key="8">
    <source>
        <dbReference type="Proteomes" id="UP000555828"/>
    </source>
</evidence>
<dbReference type="InterPro" id="IPR050596">
    <property type="entry name" value="AspAT/PAT-like"/>
</dbReference>
<dbReference type="SUPFAM" id="SSF53383">
    <property type="entry name" value="PLP-dependent transferases"/>
    <property type="match status" value="1"/>
</dbReference>
<keyword evidence="5" id="KW-0663">Pyridoxal phosphate</keyword>
<comment type="cofactor">
    <cofactor evidence="1">
        <name>pyridoxal 5'-phosphate</name>
        <dbReference type="ChEBI" id="CHEBI:597326"/>
    </cofactor>
</comment>
<dbReference type="GO" id="GO:0006520">
    <property type="term" value="P:amino acid metabolic process"/>
    <property type="evidence" value="ECO:0007669"/>
    <property type="project" value="InterPro"/>
</dbReference>
<evidence type="ECO:0000256" key="4">
    <source>
        <dbReference type="ARBA" id="ARBA00022679"/>
    </source>
</evidence>
<evidence type="ECO:0000259" key="6">
    <source>
        <dbReference type="Pfam" id="PF00155"/>
    </source>
</evidence>
<dbReference type="GO" id="GO:0004069">
    <property type="term" value="F:L-aspartate:2-oxoglutarate aminotransferase activity"/>
    <property type="evidence" value="ECO:0007669"/>
    <property type="project" value="UniProtKB-EC"/>
</dbReference>
<protein>
    <submittedName>
        <fullName evidence="7">Aspartate aminotransferase</fullName>
        <ecNumber evidence="7">2.6.1.1</ecNumber>
    </submittedName>
</protein>
<dbReference type="EC" id="2.6.1.1" evidence="7"/>
<evidence type="ECO:0000313" key="7">
    <source>
        <dbReference type="EMBL" id="MBB6062651.1"/>
    </source>
</evidence>
<dbReference type="Gene3D" id="3.40.640.10">
    <property type="entry name" value="Type I PLP-dependent aspartate aminotransferase-like (Major domain)"/>
    <property type="match status" value="1"/>
</dbReference>
<dbReference type="Proteomes" id="UP000555828">
    <property type="component" value="Unassembled WGS sequence"/>
</dbReference>
<comment type="similarity">
    <text evidence="2">Belongs to the class-I pyridoxal-phosphate-dependent aminotransferase family.</text>
</comment>
<organism evidence="7 8">
    <name type="scientific">Thermosipho japonicus</name>
    <dbReference type="NCBI Taxonomy" id="90323"/>
    <lineage>
        <taxon>Bacteria</taxon>
        <taxon>Thermotogati</taxon>
        <taxon>Thermotogota</taxon>
        <taxon>Thermotogae</taxon>
        <taxon>Thermotogales</taxon>
        <taxon>Fervidobacteriaceae</taxon>
        <taxon>Thermosipho</taxon>
    </lineage>
</organism>
<keyword evidence="8" id="KW-1185">Reference proteome</keyword>
<dbReference type="CDD" id="cd00609">
    <property type="entry name" value="AAT_like"/>
    <property type="match status" value="1"/>
</dbReference>
<reference evidence="7 8" key="1">
    <citation type="submission" date="2020-08" db="EMBL/GenBank/DDBJ databases">
        <title>Genomic Encyclopedia of Type Strains, Phase IV (KMG-IV): sequencing the most valuable type-strain genomes for metagenomic binning, comparative biology and taxonomic classification.</title>
        <authorList>
            <person name="Goeker M."/>
        </authorList>
    </citation>
    <scope>NUCLEOTIDE SEQUENCE [LARGE SCALE GENOMIC DNA]</scope>
    <source>
        <strain evidence="7 8">DSM 13481</strain>
    </source>
</reference>
<proteinExistence type="inferred from homology"/>
<sequence length="373" mass="41827">MNIIDEIPSSKTLEINALASKLKSGGKDVINLTAGEPDFPTPDVIKQKAHEALDINFTRYTDSKGIVQLRETISKIMIQKGFSFSKDEIIVTNGGKQALFNAVLSTVDKDEEVILISPYWVSYPPMVMLAGANIKVLNTTFEEGFVPNIEKLKALISDKTKAIIINSPNNPTGVIYPEEILKRIAEITNENKIFVLADDVYDSLVYDGKYTSIANFVDPEYLIYINAFSKSHAMTGWRVGYIATKNKKIYKRIAKIQAHTTSSVNSIAQYAASFALEADTSYMFEEFKKRRDFTIEMAQKIGLEFVKPNGAFYLFFKSPMENDEEFCKKLLEEKLVALVPGSAFMAPGFVRMSFANSLEAINEAFNRIKEFLG</sequence>
<dbReference type="InterPro" id="IPR015421">
    <property type="entry name" value="PyrdxlP-dep_Trfase_major"/>
</dbReference>
<dbReference type="NCBIfam" id="NF041091">
    <property type="entry name" value="asp_aminotase_Arch"/>
    <property type="match status" value="1"/>
</dbReference>
<name>A0A841GUZ3_9BACT</name>
<dbReference type="Gene3D" id="3.90.1150.10">
    <property type="entry name" value="Aspartate Aminotransferase, domain 1"/>
    <property type="match status" value="1"/>
</dbReference>
<evidence type="ECO:0000256" key="2">
    <source>
        <dbReference type="ARBA" id="ARBA00007441"/>
    </source>
</evidence>
<dbReference type="InterPro" id="IPR004839">
    <property type="entry name" value="Aminotransferase_I/II_large"/>
</dbReference>
<comment type="caution">
    <text evidence="7">The sequence shown here is derived from an EMBL/GenBank/DDBJ whole genome shotgun (WGS) entry which is preliminary data.</text>
</comment>